<gene>
    <name evidence="2" type="ORF">COLSTE_01188</name>
</gene>
<keyword evidence="1" id="KW-1133">Transmembrane helix</keyword>
<dbReference type="AlphaFoldDB" id="B6GAT8"/>
<dbReference type="EMBL" id="ABXJ01000068">
    <property type="protein sequence ID" value="EEA90614.1"/>
    <property type="molecule type" value="Genomic_DNA"/>
</dbReference>
<protein>
    <submittedName>
        <fullName evidence="2">Uncharacterized protein</fullName>
    </submittedName>
</protein>
<keyword evidence="1" id="KW-0812">Transmembrane</keyword>
<keyword evidence="1" id="KW-0472">Membrane</keyword>
<reference evidence="2 3" key="1">
    <citation type="submission" date="2008-10" db="EMBL/GenBank/DDBJ databases">
        <title>Draft genome sequence of Collinsella stercoris (DSM 13279).</title>
        <authorList>
            <person name="Sudarsanam P."/>
            <person name="Ley R."/>
            <person name="Guruge J."/>
            <person name="Turnbaugh P.J."/>
            <person name="Mahowald M."/>
            <person name="Liep D."/>
            <person name="Gordon J."/>
        </authorList>
    </citation>
    <scope>NUCLEOTIDE SEQUENCE [LARGE SCALE GENOMIC DNA]</scope>
    <source>
        <strain evidence="2 3">DSM 13279</strain>
    </source>
</reference>
<proteinExistence type="predicted"/>
<accession>B6GAT8</accession>
<reference evidence="2 3" key="2">
    <citation type="submission" date="2008-10" db="EMBL/GenBank/DDBJ databases">
        <authorList>
            <person name="Fulton L."/>
            <person name="Clifton S."/>
            <person name="Fulton B."/>
            <person name="Xu J."/>
            <person name="Minx P."/>
            <person name="Pepin K.H."/>
            <person name="Johnson M."/>
            <person name="Thiruvilangam P."/>
            <person name="Bhonagiri V."/>
            <person name="Nash W.E."/>
            <person name="Mardis E.R."/>
            <person name="Wilson R.K."/>
        </authorList>
    </citation>
    <scope>NUCLEOTIDE SEQUENCE [LARGE SCALE GENOMIC DNA]</scope>
    <source>
        <strain evidence="2 3">DSM 13279</strain>
    </source>
</reference>
<comment type="caution">
    <text evidence="2">The sequence shown here is derived from an EMBL/GenBank/DDBJ whole genome shotgun (WGS) entry which is preliminary data.</text>
</comment>
<keyword evidence="3" id="KW-1185">Reference proteome</keyword>
<dbReference type="Proteomes" id="UP000003560">
    <property type="component" value="Unassembled WGS sequence"/>
</dbReference>
<evidence type="ECO:0000256" key="1">
    <source>
        <dbReference type="SAM" id="Phobius"/>
    </source>
</evidence>
<sequence length="97" mass="10680">MCKTARRALALRAQAHLISFSSNDPATFAGLGPRNPFDYAVSLYTTGMVLILWLAALWVNLLVDKFTRPANVLVGDQLILDGLVFVVTPIETLVIHR</sequence>
<dbReference type="HOGENOM" id="CLU_2341925_0_0_11"/>
<feature type="transmembrane region" description="Helical" evidence="1">
    <location>
        <begin position="39"/>
        <end position="63"/>
    </location>
</feature>
<organism evidence="2 3">
    <name type="scientific">Collinsella stercoris DSM 13279</name>
    <dbReference type="NCBI Taxonomy" id="445975"/>
    <lineage>
        <taxon>Bacteria</taxon>
        <taxon>Bacillati</taxon>
        <taxon>Actinomycetota</taxon>
        <taxon>Coriobacteriia</taxon>
        <taxon>Coriobacteriales</taxon>
        <taxon>Coriobacteriaceae</taxon>
        <taxon>Collinsella</taxon>
    </lineage>
</organism>
<evidence type="ECO:0000313" key="2">
    <source>
        <dbReference type="EMBL" id="EEA90614.1"/>
    </source>
</evidence>
<name>B6GAT8_9ACTN</name>
<evidence type="ECO:0000313" key="3">
    <source>
        <dbReference type="Proteomes" id="UP000003560"/>
    </source>
</evidence>